<dbReference type="AlphaFoldDB" id="A0A2G1DLQ5"/>
<evidence type="ECO:0000313" key="3">
    <source>
        <dbReference type="EMBL" id="PHO19442.1"/>
    </source>
</evidence>
<keyword evidence="1" id="KW-1133">Transmembrane helix</keyword>
<dbReference type="EMBL" id="NXFY01000001">
    <property type="protein sequence ID" value="PHO19442.1"/>
    <property type="molecule type" value="Genomic_DNA"/>
</dbReference>
<accession>A0A2G1DLQ5</accession>
<gene>
    <name evidence="2" type="ORF">AMOL_1233</name>
    <name evidence="3" type="ORF">CPU12_01290</name>
</gene>
<name>A0A2G1DLQ5_9BACT</name>
<dbReference type="RefSeq" id="WP_099341258.1">
    <property type="nucleotide sequence ID" value="NZ_CP032098.1"/>
</dbReference>
<proteinExistence type="predicted"/>
<dbReference type="KEGG" id="amol:AMOL_1233"/>
<evidence type="ECO:0000313" key="4">
    <source>
        <dbReference type="Proteomes" id="UP000221222"/>
    </source>
</evidence>
<reference evidence="2 5" key="2">
    <citation type="submission" date="2018-08" db="EMBL/GenBank/DDBJ databases">
        <title>Complete genome of the Arcobacter molluscorum type strain LMG 25693.</title>
        <authorList>
            <person name="Miller W.G."/>
            <person name="Yee E."/>
            <person name="Bono J.L."/>
        </authorList>
    </citation>
    <scope>NUCLEOTIDE SEQUENCE [LARGE SCALE GENOMIC DNA]</scope>
    <source>
        <strain evidence="2 5">CECT 7696</strain>
    </source>
</reference>
<keyword evidence="1" id="KW-0472">Membrane</keyword>
<keyword evidence="1" id="KW-0812">Transmembrane</keyword>
<sequence>MRYILLMIAVLYFVYKGIEFLLPSSWLETNHDLPLTLTIFIYIIFLAYFIIWKPIVKIIKGNSEVEFGKYKGEKWENVPENYLRWVIDNLDGAEKDGAIRELEKRTLK</sequence>
<keyword evidence="4" id="KW-1185">Reference proteome</keyword>
<organism evidence="3 4">
    <name type="scientific">Malaciobacter molluscorum LMG 25693</name>
    <dbReference type="NCBI Taxonomy" id="870501"/>
    <lineage>
        <taxon>Bacteria</taxon>
        <taxon>Pseudomonadati</taxon>
        <taxon>Campylobacterota</taxon>
        <taxon>Epsilonproteobacteria</taxon>
        <taxon>Campylobacterales</taxon>
        <taxon>Arcobacteraceae</taxon>
        <taxon>Malaciobacter</taxon>
    </lineage>
</organism>
<reference evidence="3 4" key="1">
    <citation type="submission" date="2017-09" db="EMBL/GenBank/DDBJ databases">
        <title>Arcobacter canalis sp. nov., a new species isolated from a water canal contaminated with urban sewage.</title>
        <authorList>
            <person name="Perez-Cataluna A."/>
            <person name="Salas-Masso N."/>
            <person name="Figueras M.J."/>
        </authorList>
    </citation>
    <scope>NUCLEOTIDE SEQUENCE [LARGE SCALE GENOMIC DNA]</scope>
    <source>
        <strain evidence="3 4">F98-3</strain>
    </source>
</reference>
<evidence type="ECO:0000313" key="5">
    <source>
        <dbReference type="Proteomes" id="UP000262712"/>
    </source>
</evidence>
<evidence type="ECO:0000256" key="1">
    <source>
        <dbReference type="SAM" id="Phobius"/>
    </source>
</evidence>
<protein>
    <submittedName>
        <fullName evidence="2">Membrane protein</fullName>
    </submittedName>
</protein>
<feature type="transmembrane region" description="Helical" evidence="1">
    <location>
        <begin position="32"/>
        <end position="51"/>
    </location>
</feature>
<evidence type="ECO:0000313" key="2">
    <source>
        <dbReference type="EMBL" id="AXX92214.1"/>
    </source>
</evidence>
<dbReference type="EMBL" id="CP032098">
    <property type="protein sequence ID" value="AXX92214.1"/>
    <property type="molecule type" value="Genomic_DNA"/>
</dbReference>
<dbReference type="Proteomes" id="UP000262712">
    <property type="component" value="Chromosome"/>
</dbReference>
<dbReference type="Proteomes" id="UP000221222">
    <property type="component" value="Unassembled WGS sequence"/>
</dbReference>